<feature type="domain" description="Primase C-terminal 1" evidence="1">
    <location>
        <begin position="193"/>
        <end position="258"/>
    </location>
</feature>
<dbReference type="RefSeq" id="WP_069302373.1">
    <property type="nucleotide sequence ID" value="NZ_CP103411.1"/>
</dbReference>
<comment type="caution">
    <text evidence="3">The sequence shown here is derived from an EMBL/GenBank/DDBJ whole genome shotgun (WGS) entry which is preliminary data.</text>
</comment>
<dbReference type="SUPFAM" id="SSF56747">
    <property type="entry name" value="Prim-pol domain"/>
    <property type="match status" value="1"/>
</dbReference>
<evidence type="ECO:0000313" key="4">
    <source>
        <dbReference type="Proteomes" id="UP000094892"/>
    </source>
</evidence>
<dbReference type="InterPro" id="IPR015330">
    <property type="entry name" value="DNA_primase/pol_bifunc_N"/>
</dbReference>
<dbReference type="Pfam" id="PF08708">
    <property type="entry name" value="PriCT_1"/>
    <property type="match status" value="1"/>
</dbReference>
<gene>
    <name evidence="3" type="ORF">LPJSA22_00555</name>
</gene>
<name>A0A1E3KQR4_LACPN</name>
<dbReference type="Proteomes" id="UP000094892">
    <property type="component" value="Unassembled WGS sequence"/>
</dbReference>
<feature type="domain" description="DNA primase/polymerase bifunctional N-terminal" evidence="2">
    <location>
        <begin position="8"/>
        <end position="159"/>
    </location>
</feature>
<evidence type="ECO:0000313" key="3">
    <source>
        <dbReference type="EMBL" id="ODO60611.1"/>
    </source>
</evidence>
<reference evidence="3 4" key="1">
    <citation type="submission" date="2016-08" db="EMBL/GenBank/DDBJ databases">
        <title>Genome sequencing of Lactobacillus plantarum JSA22, isolated from fermented soybean paste.</title>
        <authorList>
            <person name="Choi H.S."/>
        </authorList>
    </citation>
    <scope>NUCLEOTIDE SEQUENCE [LARGE SCALE GENOMIC DNA]</scope>
    <source>
        <strain evidence="3 4">JSA22</strain>
    </source>
</reference>
<organism evidence="3 4">
    <name type="scientific">Lactiplantibacillus plantarum</name>
    <name type="common">Lactobacillus plantarum</name>
    <dbReference type="NCBI Taxonomy" id="1590"/>
    <lineage>
        <taxon>Bacteria</taxon>
        <taxon>Bacillati</taxon>
        <taxon>Bacillota</taxon>
        <taxon>Bacilli</taxon>
        <taxon>Lactobacillales</taxon>
        <taxon>Lactobacillaceae</taxon>
        <taxon>Lactiplantibacillus</taxon>
    </lineage>
</organism>
<dbReference type="PATRIC" id="fig|1590.306.peg.557"/>
<dbReference type="Pfam" id="PF09250">
    <property type="entry name" value="Prim-Pol"/>
    <property type="match status" value="1"/>
</dbReference>
<accession>A0A1E3KQR4</accession>
<dbReference type="SMART" id="SM00943">
    <property type="entry name" value="Prim-Pol"/>
    <property type="match status" value="1"/>
</dbReference>
<dbReference type="AlphaFoldDB" id="A0A1E3KQR4"/>
<evidence type="ECO:0000259" key="1">
    <source>
        <dbReference type="SMART" id="SM00942"/>
    </source>
</evidence>
<protein>
    <recommendedName>
        <fullName evidence="5">DNA primase</fullName>
    </recommendedName>
</protein>
<dbReference type="SMART" id="SM00942">
    <property type="entry name" value="PriCT_1"/>
    <property type="match status" value="1"/>
</dbReference>
<evidence type="ECO:0000259" key="2">
    <source>
        <dbReference type="SMART" id="SM00943"/>
    </source>
</evidence>
<dbReference type="EMBL" id="MCOL01000001">
    <property type="protein sequence ID" value="ODO60611.1"/>
    <property type="molecule type" value="Genomic_DNA"/>
</dbReference>
<proteinExistence type="predicted"/>
<sequence length="264" mass="29602">MRNLVNYAVRYAKAGFSVLPMIGKKPMIKFADQPALTIDQIQSYWRSHPYAQLALRTTNFFVVDIDEHPGGADGFKSFKDYEHPEYFRETLSQKTAGGGRQLFYLKREDSTVQQNIGWLPGIDIKAHVNNYVMVAPSERNGKAYQWENHNPIVTAPRELVQAINANRDDTVDVFTDLNINYTEKSGTATLFETIVDGLGDTGGRNNALASFAGGLLFRGVDPRAVIQLGLLANANTDDSLTQREAKTTIESMIKKEIRRREANQ</sequence>
<dbReference type="InterPro" id="IPR014820">
    <property type="entry name" value="PriCT_1"/>
</dbReference>
<dbReference type="CDD" id="cd04859">
    <property type="entry name" value="Prim_Pol"/>
    <property type="match status" value="1"/>
</dbReference>
<evidence type="ECO:0008006" key="5">
    <source>
        <dbReference type="Google" id="ProtNLM"/>
    </source>
</evidence>